<evidence type="ECO:0000256" key="1">
    <source>
        <dbReference type="SAM" id="MobiDB-lite"/>
    </source>
</evidence>
<gene>
    <name evidence="2" type="ORF">GMARGA_LOCUS798</name>
</gene>
<organism evidence="2 3">
    <name type="scientific">Gigaspora margarita</name>
    <dbReference type="NCBI Taxonomy" id="4874"/>
    <lineage>
        <taxon>Eukaryota</taxon>
        <taxon>Fungi</taxon>
        <taxon>Fungi incertae sedis</taxon>
        <taxon>Mucoromycota</taxon>
        <taxon>Glomeromycotina</taxon>
        <taxon>Glomeromycetes</taxon>
        <taxon>Diversisporales</taxon>
        <taxon>Gigasporaceae</taxon>
        <taxon>Gigaspora</taxon>
    </lineage>
</organism>
<dbReference type="EMBL" id="CAJVQB010000157">
    <property type="protein sequence ID" value="CAG8471507.1"/>
    <property type="molecule type" value="Genomic_DNA"/>
</dbReference>
<dbReference type="Proteomes" id="UP000789901">
    <property type="component" value="Unassembled WGS sequence"/>
</dbReference>
<feature type="compositionally biased region" description="Basic and acidic residues" evidence="1">
    <location>
        <begin position="17"/>
        <end position="40"/>
    </location>
</feature>
<evidence type="ECO:0000313" key="3">
    <source>
        <dbReference type="Proteomes" id="UP000789901"/>
    </source>
</evidence>
<protein>
    <submittedName>
        <fullName evidence="2">43137_t:CDS:1</fullName>
    </submittedName>
</protein>
<reference evidence="2 3" key="1">
    <citation type="submission" date="2021-06" db="EMBL/GenBank/DDBJ databases">
        <authorList>
            <person name="Kallberg Y."/>
            <person name="Tangrot J."/>
            <person name="Rosling A."/>
        </authorList>
    </citation>
    <scope>NUCLEOTIDE SEQUENCE [LARGE SCALE GENOMIC DNA]</scope>
    <source>
        <strain evidence="2 3">120-4 pot B 10/14</strain>
    </source>
</reference>
<name>A0ABM8VXJ1_GIGMA</name>
<feature type="region of interest" description="Disordered" evidence="1">
    <location>
        <begin position="1"/>
        <end position="40"/>
    </location>
</feature>
<feature type="non-terminal residue" evidence="2">
    <location>
        <position position="1"/>
    </location>
</feature>
<proteinExistence type="predicted"/>
<keyword evidence="3" id="KW-1185">Reference proteome</keyword>
<comment type="caution">
    <text evidence="2">The sequence shown here is derived from an EMBL/GenBank/DDBJ whole genome shotgun (WGS) entry which is preliminary data.</text>
</comment>
<sequence length="40" mass="4847">KMPTIPRQKTKLNKNKRSQDEMNKEEKLSKDETNIEKQMK</sequence>
<evidence type="ECO:0000313" key="2">
    <source>
        <dbReference type="EMBL" id="CAG8471507.1"/>
    </source>
</evidence>
<accession>A0ABM8VXJ1</accession>